<proteinExistence type="predicted"/>
<evidence type="ECO:0000313" key="5">
    <source>
        <dbReference type="EMBL" id="QUE51929.1"/>
    </source>
</evidence>
<dbReference type="AlphaFoldDB" id="A0A975J0V4"/>
<dbReference type="GO" id="GO:0016829">
    <property type="term" value="F:lyase activity"/>
    <property type="evidence" value="ECO:0007669"/>
    <property type="project" value="InterPro"/>
</dbReference>
<dbReference type="RefSeq" id="WP_211632238.1">
    <property type="nucleotide sequence ID" value="NZ_CP073100.1"/>
</dbReference>
<reference evidence="5" key="1">
    <citation type="submission" date="2021-04" db="EMBL/GenBank/DDBJ databases">
        <title>Luteolibacter sp. 32A isolated from the skin of an Anderson's salamander (Ambystoma andersonii).</title>
        <authorList>
            <person name="Spergser J."/>
            <person name="Busse H.-J."/>
        </authorList>
    </citation>
    <scope>NUCLEOTIDE SEQUENCE</scope>
    <source>
        <strain evidence="5">32A</strain>
    </source>
</reference>
<dbReference type="Gene3D" id="1.50.10.100">
    <property type="entry name" value="Chondroitin AC/alginate lyase"/>
    <property type="match status" value="1"/>
</dbReference>
<dbReference type="Gene3D" id="2.70.98.70">
    <property type="match status" value="1"/>
</dbReference>
<accession>A0A975J0V4</accession>
<evidence type="ECO:0000313" key="6">
    <source>
        <dbReference type="Proteomes" id="UP000676169"/>
    </source>
</evidence>
<name>A0A975J0V4_9BACT</name>
<dbReference type="Gene3D" id="2.60.40.10">
    <property type="entry name" value="Immunoglobulins"/>
    <property type="match status" value="1"/>
</dbReference>
<organism evidence="5 6">
    <name type="scientific">Luteolibacter ambystomatis</name>
    <dbReference type="NCBI Taxonomy" id="2824561"/>
    <lineage>
        <taxon>Bacteria</taxon>
        <taxon>Pseudomonadati</taxon>
        <taxon>Verrucomicrobiota</taxon>
        <taxon>Verrucomicrobiia</taxon>
        <taxon>Verrucomicrobiales</taxon>
        <taxon>Verrucomicrobiaceae</taxon>
        <taxon>Luteolibacter</taxon>
    </lineage>
</organism>
<keyword evidence="6" id="KW-1185">Reference proteome</keyword>
<evidence type="ECO:0000259" key="4">
    <source>
        <dbReference type="Pfam" id="PF16332"/>
    </source>
</evidence>
<feature type="region of interest" description="Disordered" evidence="2">
    <location>
        <begin position="799"/>
        <end position="826"/>
    </location>
</feature>
<feature type="domain" description="Heparinase II/III-like C-terminal" evidence="3">
    <location>
        <begin position="475"/>
        <end position="672"/>
    </location>
</feature>
<dbReference type="Pfam" id="PF07940">
    <property type="entry name" value="Hepar_II_III_C"/>
    <property type="match status" value="1"/>
</dbReference>
<comment type="subcellular location">
    <subcellularLocation>
        <location evidence="1">Cell envelope</location>
    </subcellularLocation>
</comment>
<dbReference type="KEGG" id="lamb:KBB96_03340"/>
<dbReference type="Pfam" id="PF16332">
    <property type="entry name" value="DUF4962"/>
    <property type="match status" value="1"/>
</dbReference>
<dbReference type="Proteomes" id="UP000676169">
    <property type="component" value="Chromosome"/>
</dbReference>
<evidence type="ECO:0000259" key="3">
    <source>
        <dbReference type="Pfam" id="PF07940"/>
    </source>
</evidence>
<dbReference type="GO" id="GO:0030313">
    <property type="term" value="C:cell envelope"/>
    <property type="evidence" value="ECO:0007669"/>
    <property type="project" value="UniProtKB-SubCell"/>
</dbReference>
<feature type="domain" description="Heparinase II N-terminal" evidence="4">
    <location>
        <begin position="30"/>
        <end position="445"/>
    </location>
</feature>
<dbReference type="InterPro" id="IPR013783">
    <property type="entry name" value="Ig-like_fold"/>
</dbReference>
<dbReference type="SUPFAM" id="SSF48230">
    <property type="entry name" value="Chondroitin AC/alginate lyase"/>
    <property type="match status" value="1"/>
</dbReference>
<dbReference type="InterPro" id="IPR012480">
    <property type="entry name" value="Hepar_II_III_C"/>
</dbReference>
<dbReference type="InterPro" id="IPR008929">
    <property type="entry name" value="Chondroitin_lyas"/>
</dbReference>
<evidence type="ECO:0000256" key="1">
    <source>
        <dbReference type="ARBA" id="ARBA00004196"/>
    </source>
</evidence>
<gene>
    <name evidence="5" type="ORF">KBB96_03340</name>
</gene>
<dbReference type="InterPro" id="IPR032518">
    <property type="entry name" value="HepII_N"/>
</dbReference>
<protein>
    <submittedName>
        <fullName evidence="5">DUF4962 domain-containing protein</fullName>
    </submittedName>
</protein>
<dbReference type="EMBL" id="CP073100">
    <property type="protein sequence ID" value="QUE51929.1"/>
    <property type="molecule type" value="Genomic_DNA"/>
</dbReference>
<evidence type="ECO:0000256" key="2">
    <source>
        <dbReference type="SAM" id="MobiDB-lite"/>
    </source>
</evidence>
<sequence>MQHTLAFVAGFLVLSGNMAPIWAAPRLPSALYEEWRVSPFPSGGSVSINPPALQWASVKHWEKKDASYTVEISKESSFPANATMKSSEQIWCFFNPHRKLAPGTWFWRYTIKSGGASTVKGPFTFQVGERTPVFDSADFQDFAANIPRRHPFAVTEGVSLAAVRKNAASHPLAATIIERGKKIAAAAIYSGPVSDRDPAKDREVSGLASKEAGALTSLVDAYLLCGDPAMKEGILKRIDVVSGWPTDDLLGSGVLTSLSRAYDGMHAELPEGVRTKILAVIDRQLKSKLSAWPGNIEGRQVENHFWQAELAANFCAGVATFHELESSRKMVEYTYELFLARFPNLATQDGGWSEGLGYFGVNKTAVVDMARLMKAVGGVNPFEMPWYQNLADYFIYFAPIGGRIDGFGDMHDRVGNGGIGTSMIFTVAKESGEPKAVFWSSKLMKGKQDVEPWYQIIHGIRPDSSVVPAPANLPGMKVFEGVGLAAMHTNVLDAPHDTAVYFRSSPFGAKGHMHANQNAFNLSRKGEPLFYSTGYYTTFADPHSMSSYRHTRAHNTILINGHGQAFGHEGYGWIKRQLQGRKISYVCGDATMAYRKTTDSQFIGMMKSSDMDPEKEEGDAKLKLFERHMVFVRPDTLVVYDVLDSEKENEWALLLHAPMAPTLDQGGQVTLDTGSSLVRAAVAGSGPLKYGLTDQFHSPPVDIKKKYGKMPNQYHLNYTSAGKSSKMRFLTVVRMADSGKSLSPVAIPANGNVEVSGVRIDAELDTSKAPSLSISGEGATLKVNAWPAELDGRAVATPTGHGTLLLENGTTTVSEDSLPPGLSTAP</sequence>